<dbReference type="RefSeq" id="WP_345933529.1">
    <property type="nucleotide sequence ID" value="NZ_JBBKTV010000005.1"/>
</dbReference>
<gene>
    <name evidence="1" type="ORF">WG926_22735</name>
</gene>
<evidence type="ECO:0000313" key="1">
    <source>
        <dbReference type="EMBL" id="MEN2991147.1"/>
    </source>
</evidence>
<dbReference type="InterPro" id="IPR029062">
    <property type="entry name" value="Class_I_gatase-like"/>
</dbReference>
<keyword evidence="2" id="KW-1185">Reference proteome</keyword>
<dbReference type="Proteomes" id="UP001413721">
    <property type="component" value="Unassembled WGS sequence"/>
</dbReference>
<protein>
    <submittedName>
        <fullName evidence="1">Uncharacterized protein</fullName>
    </submittedName>
</protein>
<dbReference type="EMBL" id="JBBKTW010000009">
    <property type="protein sequence ID" value="MEN2991147.1"/>
    <property type="molecule type" value="Genomic_DNA"/>
</dbReference>
<accession>A0ABU9YQQ7</accession>
<proteinExistence type="predicted"/>
<comment type="caution">
    <text evidence="1">The sequence shown here is derived from an EMBL/GenBank/DDBJ whole genome shotgun (WGS) entry which is preliminary data.</text>
</comment>
<reference evidence="1 2" key="1">
    <citation type="submission" date="2024-03" db="EMBL/GenBank/DDBJ databases">
        <title>High-quality draft genome sequencing of Tistrella sp. BH-R2-4.</title>
        <authorList>
            <person name="Dong C."/>
        </authorList>
    </citation>
    <scope>NUCLEOTIDE SEQUENCE [LARGE SCALE GENOMIC DNA]</scope>
    <source>
        <strain evidence="1 2">BH-R2-4</strain>
    </source>
</reference>
<name>A0ABU9YQQ7_9PROT</name>
<dbReference type="Gene3D" id="3.40.50.880">
    <property type="match status" value="1"/>
</dbReference>
<dbReference type="SUPFAM" id="SSF52317">
    <property type="entry name" value="Class I glutamine amidotransferase-like"/>
    <property type="match status" value="1"/>
</dbReference>
<organism evidence="1 2">
    <name type="scientific">Tistrella arctica</name>
    <dbReference type="NCBI Taxonomy" id="3133430"/>
    <lineage>
        <taxon>Bacteria</taxon>
        <taxon>Pseudomonadati</taxon>
        <taxon>Pseudomonadota</taxon>
        <taxon>Alphaproteobacteria</taxon>
        <taxon>Geminicoccales</taxon>
        <taxon>Geminicoccaceae</taxon>
        <taxon>Tistrella</taxon>
    </lineage>
</organism>
<evidence type="ECO:0000313" key="2">
    <source>
        <dbReference type="Proteomes" id="UP001413721"/>
    </source>
</evidence>
<sequence>MFPLDVDALVVQDGPVTTAGAAMAQMDLMLAVIARHGGPGLAQDCARLLLLDHRRSQARYMAPGFMAATDDGIARAGA</sequence>